<protein>
    <submittedName>
        <fullName evidence="1">Uncharacterized protein</fullName>
    </submittedName>
</protein>
<name>E2S323_9CORY</name>
<dbReference type="AlphaFoldDB" id="E2S323"/>
<dbReference type="Proteomes" id="UP000003020">
    <property type="component" value="Unassembled WGS sequence"/>
</dbReference>
<evidence type="ECO:0000313" key="1">
    <source>
        <dbReference type="EMBL" id="EFQ80784.1"/>
    </source>
</evidence>
<evidence type="ECO:0000313" key="2">
    <source>
        <dbReference type="Proteomes" id="UP000003020"/>
    </source>
</evidence>
<organism evidence="1 2">
    <name type="scientific">Corynebacterium pseudogenitalium ATCC 33035</name>
    <dbReference type="NCBI Taxonomy" id="525264"/>
    <lineage>
        <taxon>Bacteria</taxon>
        <taxon>Bacillati</taxon>
        <taxon>Actinomycetota</taxon>
        <taxon>Actinomycetes</taxon>
        <taxon>Mycobacteriales</taxon>
        <taxon>Corynebacteriaceae</taxon>
        <taxon>Corynebacterium</taxon>
    </lineage>
</organism>
<proteinExistence type="predicted"/>
<accession>E2S323</accession>
<dbReference type="HOGENOM" id="CLU_3232397_0_0_11"/>
<keyword evidence="2" id="KW-1185">Reference proteome</keyword>
<comment type="caution">
    <text evidence="1">The sequence shown here is derived from an EMBL/GenBank/DDBJ whole genome shotgun (WGS) entry which is preliminary data.</text>
</comment>
<reference evidence="1 2" key="1">
    <citation type="submission" date="2010-08" db="EMBL/GenBank/DDBJ databases">
        <authorList>
            <person name="Muzny D."/>
            <person name="Qin X."/>
            <person name="Buhay C."/>
            <person name="Dugan-Rocha S."/>
            <person name="Ding Y."/>
            <person name="Chen G."/>
            <person name="Hawes A."/>
            <person name="Holder M."/>
            <person name="Jhangiani S."/>
            <person name="Johnson A."/>
            <person name="Khan Z."/>
            <person name="Li Z."/>
            <person name="Liu W."/>
            <person name="Liu X."/>
            <person name="Perez L."/>
            <person name="Shen H."/>
            <person name="Wang Q."/>
            <person name="Watt J."/>
            <person name="Xi L."/>
            <person name="Xin Y."/>
            <person name="Zhou J."/>
            <person name="Deng J."/>
            <person name="Jiang H."/>
            <person name="Liu Y."/>
            <person name="Qu J."/>
            <person name="Song X.-Z."/>
            <person name="Zhang L."/>
            <person name="Villasana D."/>
            <person name="Johnson A."/>
            <person name="Liu J."/>
            <person name="Liyanage D."/>
            <person name="Lorensuhewa L."/>
            <person name="Robinson T."/>
            <person name="Song A."/>
            <person name="Song B.-B."/>
            <person name="Dinh H."/>
            <person name="Thornton R."/>
            <person name="Coyle M."/>
            <person name="Francisco L."/>
            <person name="Jackson L."/>
            <person name="Javaid M."/>
            <person name="Korchina V."/>
            <person name="Kovar C."/>
            <person name="Mata R."/>
            <person name="Mathew T."/>
            <person name="Ngo R."/>
            <person name="Nguyen L."/>
            <person name="Nguyen N."/>
            <person name="Okwuonu G."/>
            <person name="Ongeri F."/>
            <person name="Pham C."/>
            <person name="Simmons D."/>
            <person name="Wilczek-Boney K."/>
            <person name="Hale W."/>
            <person name="Jakkamsetti A."/>
            <person name="Pham P."/>
            <person name="Ruth R."/>
            <person name="San Lucas F."/>
            <person name="Warren J."/>
            <person name="Zhang J."/>
            <person name="Zhao Z."/>
            <person name="Zhou C."/>
            <person name="Zhu D."/>
            <person name="Lee S."/>
            <person name="Bess C."/>
            <person name="Blankenburg K."/>
            <person name="Forbes L."/>
            <person name="Fu Q."/>
            <person name="Gubbala S."/>
            <person name="Hirani K."/>
            <person name="Jayaseelan J.C."/>
            <person name="Lara F."/>
            <person name="Munidasa M."/>
            <person name="Palculict T."/>
            <person name="Patil S."/>
            <person name="Pu L.-L."/>
            <person name="Saada N."/>
            <person name="Tang L."/>
            <person name="Weissenberger G."/>
            <person name="Zhu Y."/>
            <person name="Hemphill L."/>
            <person name="Shang Y."/>
            <person name="Youmans B."/>
            <person name="Ayvaz T."/>
            <person name="Ross M."/>
            <person name="Santibanez J."/>
            <person name="Aqrawi P."/>
            <person name="Gross S."/>
            <person name="Joshi V."/>
            <person name="Fowler G."/>
            <person name="Nazareth L."/>
            <person name="Reid J."/>
            <person name="Worley K."/>
            <person name="Petrosino J."/>
            <person name="Highlander S."/>
            <person name="Gibbs R."/>
        </authorList>
    </citation>
    <scope>NUCLEOTIDE SEQUENCE [LARGE SCALE GENOMIC DNA]</scope>
    <source>
        <strain evidence="1 2">ATCC 33035</strain>
    </source>
</reference>
<gene>
    <name evidence="1" type="ORF">HMPREF0305_10925</name>
</gene>
<sequence>MGETGGWIYIWKTQPAQCLMLPVGKTTARPLLLWRNEGRAVGA</sequence>
<dbReference type="EMBL" id="ABYQ02000006">
    <property type="protein sequence ID" value="EFQ80784.1"/>
    <property type="molecule type" value="Genomic_DNA"/>
</dbReference>